<dbReference type="Proteomes" id="UP000254424">
    <property type="component" value="Unassembled WGS sequence"/>
</dbReference>
<protein>
    <submittedName>
        <fullName evidence="2">Uncharacterized protein</fullName>
    </submittedName>
</protein>
<evidence type="ECO:0000256" key="1">
    <source>
        <dbReference type="SAM" id="Phobius"/>
    </source>
</evidence>
<sequence>MIDKNAHVNVIYSLEQVNYISFGVGIVYYLSCGCLAIPLNR</sequence>
<feature type="transmembrane region" description="Helical" evidence="1">
    <location>
        <begin position="20"/>
        <end position="39"/>
    </location>
</feature>
<dbReference type="STRING" id="483216.BACEGG_01218"/>
<keyword evidence="1" id="KW-0812">Transmembrane</keyword>
<keyword evidence="1" id="KW-1133">Transmembrane helix</keyword>
<reference evidence="2 3" key="1">
    <citation type="submission" date="2018-06" db="EMBL/GenBank/DDBJ databases">
        <authorList>
            <consortium name="Pathogen Informatics"/>
            <person name="Doyle S."/>
        </authorList>
    </citation>
    <scope>NUCLEOTIDE SEQUENCE [LARGE SCALE GENOMIC DNA]</scope>
    <source>
        <strain evidence="2 3">NCTC11155</strain>
    </source>
</reference>
<accession>A0A380YKK1</accession>
<gene>
    <name evidence="2" type="ORF">NCTC11155_00376</name>
</gene>
<proteinExistence type="predicted"/>
<evidence type="ECO:0000313" key="2">
    <source>
        <dbReference type="EMBL" id="SUV28428.1"/>
    </source>
</evidence>
<keyword evidence="1" id="KW-0472">Membrane</keyword>
<name>A0A380YKK1_9BACE</name>
<organism evidence="2 3">
    <name type="scientific">Bacteroides eggerthii</name>
    <dbReference type="NCBI Taxonomy" id="28111"/>
    <lineage>
        <taxon>Bacteria</taxon>
        <taxon>Pseudomonadati</taxon>
        <taxon>Bacteroidota</taxon>
        <taxon>Bacteroidia</taxon>
        <taxon>Bacteroidales</taxon>
        <taxon>Bacteroidaceae</taxon>
        <taxon>Bacteroides</taxon>
    </lineage>
</organism>
<evidence type="ECO:0000313" key="3">
    <source>
        <dbReference type="Proteomes" id="UP000254424"/>
    </source>
</evidence>
<dbReference type="PROSITE" id="PS51257">
    <property type="entry name" value="PROKAR_LIPOPROTEIN"/>
    <property type="match status" value="1"/>
</dbReference>
<dbReference type="AlphaFoldDB" id="A0A380YKK1"/>
<dbReference type="EMBL" id="UFSX01000001">
    <property type="protein sequence ID" value="SUV28428.1"/>
    <property type="molecule type" value="Genomic_DNA"/>
</dbReference>